<dbReference type="InterPro" id="IPR023267">
    <property type="entry name" value="RCMT"/>
</dbReference>
<dbReference type="FunFam" id="3.40.50.150:FF:000271">
    <property type="entry name" value="NOL1/NOP2/Sun family protein"/>
    <property type="match status" value="1"/>
</dbReference>
<keyword evidence="4 10" id="KW-0489">Methyltransferase</keyword>
<dbReference type="Pfam" id="PF25378">
    <property type="entry name" value="PUA_NSUN2"/>
    <property type="match status" value="1"/>
</dbReference>
<dbReference type="PROSITE" id="PS51686">
    <property type="entry name" value="SAM_MT_RSMB_NOP"/>
    <property type="match status" value="1"/>
</dbReference>
<comment type="caution">
    <text evidence="13">The sequence shown here is derived from an EMBL/GenBank/DDBJ whole genome shotgun (WGS) entry which is preliminary data.</text>
</comment>
<dbReference type="OrthoDB" id="6093671at2759"/>
<comment type="caution">
    <text evidence="10">Lacks conserved residue(s) required for the propagation of feature annotation.</text>
</comment>
<dbReference type="InterPro" id="IPR001678">
    <property type="entry name" value="MeTrfase_RsmB-F_NOP2_dom"/>
</dbReference>
<dbReference type="PROSITE" id="PS01153">
    <property type="entry name" value="NOL1_NOP2_SUN"/>
    <property type="match status" value="1"/>
</dbReference>
<feature type="region of interest" description="Disordered" evidence="11">
    <location>
        <begin position="1"/>
        <end position="47"/>
    </location>
</feature>
<dbReference type="InterPro" id="IPR023270">
    <property type="entry name" value="RCMT_NCL1"/>
</dbReference>
<reference evidence="13" key="1">
    <citation type="journal article" date="2019" name="Plant J.">
        <title>Chlorella vulgaris genome assembly and annotation reveals the molecular basis for metabolic acclimation to high light conditions.</title>
        <authorList>
            <person name="Cecchin M."/>
            <person name="Marcolungo L."/>
            <person name="Rossato M."/>
            <person name="Girolomoni L."/>
            <person name="Cosentino E."/>
            <person name="Cuine S."/>
            <person name="Li-Beisson Y."/>
            <person name="Delledonne M."/>
            <person name="Ballottari M."/>
        </authorList>
    </citation>
    <scope>NUCLEOTIDE SEQUENCE</scope>
    <source>
        <strain evidence="13">211/11P</strain>
    </source>
</reference>
<evidence type="ECO:0000256" key="1">
    <source>
        <dbReference type="ARBA" id="ARBA00004123"/>
    </source>
</evidence>
<feature type="region of interest" description="Disordered" evidence="11">
    <location>
        <begin position="538"/>
        <end position="571"/>
    </location>
</feature>
<dbReference type="GO" id="GO:0005634">
    <property type="term" value="C:nucleus"/>
    <property type="evidence" value="ECO:0007669"/>
    <property type="project" value="UniProtKB-SubCell"/>
</dbReference>
<feature type="compositionally biased region" description="Low complexity" evidence="11">
    <location>
        <begin position="755"/>
        <end position="792"/>
    </location>
</feature>
<dbReference type="EMBL" id="SIDB01000007">
    <property type="protein sequence ID" value="KAI3430554.1"/>
    <property type="molecule type" value="Genomic_DNA"/>
</dbReference>
<comment type="subcellular location">
    <subcellularLocation>
        <location evidence="1">Nucleus</location>
    </subcellularLocation>
</comment>
<accession>A0A9D4TNZ3</accession>
<feature type="binding site" evidence="10">
    <location>
        <begin position="193"/>
        <end position="199"/>
    </location>
    <ligand>
        <name>S-adenosyl-L-methionine</name>
        <dbReference type="ChEBI" id="CHEBI:59789"/>
    </ligand>
</feature>
<dbReference type="GO" id="GO:0030488">
    <property type="term" value="P:tRNA methylation"/>
    <property type="evidence" value="ECO:0007669"/>
    <property type="project" value="UniProtKB-ARBA"/>
</dbReference>
<proteinExistence type="inferred from homology"/>
<dbReference type="Pfam" id="PF01189">
    <property type="entry name" value="Methyltr_RsmB-F"/>
    <property type="match status" value="1"/>
</dbReference>
<evidence type="ECO:0000256" key="5">
    <source>
        <dbReference type="ARBA" id="ARBA00022679"/>
    </source>
</evidence>
<dbReference type="AlphaFoldDB" id="A0A9D4TNZ3"/>
<dbReference type="PANTHER" id="PTHR22808">
    <property type="entry name" value="NCL1 YEAST -RELATED NOL1/NOP2/FMU SUN DOMAIN-CONTAINING"/>
    <property type="match status" value="1"/>
</dbReference>
<evidence type="ECO:0000256" key="7">
    <source>
        <dbReference type="ARBA" id="ARBA00022694"/>
    </source>
</evidence>
<dbReference type="SUPFAM" id="SSF53335">
    <property type="entry name" value="S-adenosyl-L-methionine-dependent methyltransferases"/>
    <property type="match status" value="1"/>
</dbReference>
<dbReference type="PRINTS" id="PR02011">
    <property type="entry name" value="RCMTNCL1"/>
</dbReference>
<keyword evidence="14" id="KW-1185">Reference proteome</keyword>
<organism evidence="13 14">
    <name type="scientific">Chlorella vulgaris</name>
    <name type="common">Green alga</name>
    <dbReference type="NCBI Taxonomy" id="3077"/>
    <lineage>
        <taxon>Eukaryota</taxon>
        <taxon>Viridiplantae</taxon>
        <taxon>Chlorophyta</taxon>
        <taxon>core chlorophytes</taxon>
        <taxon>Trebouxiophyceae</taxon>
        <taxon>Chlorellales</taxon>
        <taxon>Chlorellaceae</taxon>
        <taxon>Chlorella clade</taxon>
        <taxon>Chlorella</taxon>
    </lineage>
</organism>
<keyword evidence="6 10" id="KW-0949">S-adenosyl-L-methionine</keyword>
<dbReference type="Gene3D" id="3.40.50.150">
    <property type="entry name" value="Vaccinia Virus protein VP39"/>
    <property type="match status" value="1"/>
</dbReference>
<evidence type="ECO:0000256" key="9">
    <source>
        <dbReference type="ARBA" id="ARBA00023242"/>
    </source>
</evidence>
<keyword evidence="7" id="KW-0819">tRNA processing</keyword>
<dbReference type="InterPro" id="IPR049560">
    <property type="entry name" value="MeTrfase_RsmB-F_NOP2_cat"/>
</dbReference>
<name>A0A9D4TNZ3_CHLVU</name>
<dbReference type="PANTHER" id="PTHR22808:SF1">
    <property type="entry name" value="RNA CYTOSINE-C(5)-METHYLTRANSFERASE NSUN2-RELATED"/>
    <property type="match status" value="1"/>
</dbReference>
<dbReference type="PRINTS" id="PR02008">
    <property type="entry name" value="RCMTFAMILY"/>
</dbReference>
<keyword evidence="8 10" id="KW-0694">RNA-binding</keyword>
<feature type="compositionally biased region" description="Low complexity" evidence="11">
    <location>
        <begin position="726"/>
        <end position="742"/>
    </location>
</feature>
<keyword evidence="9" id="KW-0539">Nucleus</keyword>
<dbReference type="InterPro" id="IPR057286">
    <property type="entry name" value="PUA_NSUN2"/>
</dbReference>
<feature type="binding site" evidence="10">
    <location>
        <position position="276"/>
    </location>
    <ligand>
        <name>S-adenosyl-L-methionine</name>
        <dbReference type="ChEBI" id="CHEBI:59789"/>
    </ligand>
</feature>
<gene>
    <name evidence="13" type="ORF">D9Q98_005147</name>
</gene>
<comment type="similarity">
    <text evidence="2 10">Belongs to the class I-like SAM-binding methyltransferase superfamily. RsmB/NOP family.</text>
</comment>
<dbReference type="InterPro" id="IPR057285">
    <property type="entry name" value="Pre-PUA_NSUN2"/>
</dbReference>
<reference evidence="13" key="2">
    <citation type="submission" date="2020-11" db="EMBL/GenBank/DDBJ databases">
        <authorList>
            <person name="Cecchin M."/>
            <person name="Marcolungo L."/>
            <person name="Rossato M."/>
            <person name="Girolomoni L."/>
            <person name="Cosentino E."/>
            <person name="Cuine S."/>
            <person name="Li-Beisson Y."/>
            <person name="Delledonne M."/>
            <person name="Ballottari M."/>
        </authorList>
    </citation>
    <scope>NUCLEOTIDE SEQUENCE</scope>
    <source>
        <strain evidence="13">211/11P</strain>
        <tissue evidence="13">Whole cell</tissue>
    </source>
</reference>
<evidence type="ECO:0000313" key="14">
    <source>
        <dbReference type="Proteomes" id="UP001055712"/>
    </source>
</evidence>
<sequence length="900" mass="95521">MGRGRKGGRGGRGGGGGRGAKRQHSEGGGGDERSVRPRTDAWQTPEQIESNGLFEEYYKEHNVCPPEEWDDFILCLKTPLPITFRINGGGQFADRLREKLETDFMAQFAAGETLMVDGEPAEPPHPLGWYPGGLAWQMSFSRKQLRKAPVLAELHEFMKRENETGSITRQEAVSMVPPLFMDVEPHHWVLDMCAAPGSKTFQLLEMLHGGPAAPTGLIAANDADAMRCNLLAHQTKRMCSPHLVVTNHEAQAWPLLRNLVPGSSERHVLFDRVLCDVPCSGDGTMRKAPDIWRRWSTANGIGLHLTQLRIALRACELLRVGGRMVYSTCTFNPVENEAVVAEVLRRTKGAFELVDGSDHLPDLRRMPGKQRWRVRDRDGWYDSWEEGKKASKLQPSMFPDAASDSLPLHLCMRFLPHHQNTGGFFVAVLKKVGELERPLEMGCAQNRPQQAQPKLAEEAMPAAQEAVPAGQETVPAAARAAEAGAAEVAVTAENGEAAPVEALAAAGPAAIKAEATSGAEVAGAGAEAGALGAVGPAADAAGEDGAADRGAGAGKLAWQRKAEDDVGPGLPEWRTIRGGGVPHTQGGGRYKGVDPVTPYVDADQLAAMRAFYGFAPDSPLPEAMISRSVEQRPKKLYCVGPSVKLLLQLDTKEQLKIIGAGVKILERQDSRDGLVPCLYRFTQEGLPAILPHVTKQRFHPTVDEMLALLQHRSVGLPQGHKLHITKGGAKAAAGQPAAAGPAEPQVDAKGEDVQQEASAPAASAAGQAAQPAAGEAALQPAAAAPTAAAPAGGDKEQAKQPRVTLTDPSTVQQLEGLAMGCCVALLRSEDAAALGFAAESDAAGGLAAAAPLAVACWRGRGSINVLVSKVEGDQMVDKLKHHRAKAAAAAAAHAADKEER</sequence>
<evidence type="ECO:0000256" key="4">
    <source>
        <dbReference type="ARBA" id="ARBA00022603"/>
    </source>
</evidence>
<feature type="compositionally biased region" description="Low complexity" evidence="11">
    <location>
        <begin position="538"/>
        <end position="550"/>
    </location>
</feature>
<evidence type="ECO:0000256" key="10">
    <source>
        <dbReference type="PROSITE-ProRule" id="PRU01023"/>
    </source>
</evidence>
<dbReference type="Pfam" id="PF25376">
    <property type="entry name" value="Pre-PUA_NSUN2"/>
    <property type="match status" value="1"/>
</dbReference>
<evidence type="ECO:0000256" key="8">
    <source>
        <dbReference type="ARBA" id="ARBA00022884"/>
    </source>
</evidence>
<evidence type="ECO:0000256" key="11">
    <source>
        <dbReference type="SAM" id="MobiDB-lite"/>
    </source>
</evidence>
<dbReference type="Proteomes" id="UP001055712">
    <property type="component" value="Unassembled WGS sequence"/>
</dbReference>
<feature type="binding site" evidence="10">
    <location>
        <position position="222"/>
    </location>
    <ligand>
        <name>S-adenosyl-L-methionine</name>
        <dbReference type="ChEBI" id="CHEBI:59789"/>
    </ligand>
</feature>
<dbReference type="InterPro" id="IPR018314">
    <property type="entry name" value="RsmB/NOL1/NOP2-like_CS"/>
</dbReference>
<evidence type="ECO:0000256" key="2">
    <source>
        <dbReference type="ARBA" id="ARBA00007494"/>
    </source>
</evidence>
<feature type="region of interest" description="Disordered" evidence="11">
    <location>
        <begin position="719"/>
        <end position="807"/>
    </location>
</feature>
<evidence type="ECO:0000313" key="13">
    <source>
        <dbReference type="EMBL" id="KAI3430554.1"/>
    </source>
</evidence>
<keyword evidence="3" id="KW-0820">tRNA-binding</keyword>
<protein>
    <recommendedName>
        <fullName evidence="12">SAM-dependent MTase RsmB/NOP-type domain-containing protein</fullName>
    </recommendedName>
</protein>
<feature type="active site" description="Nucleophile" evidence="10">
    <location>
        <position position="329"/>
    </location>
</feature>
<keyword evidence="5 10" id="KW-0808">Transferase</keyword>
<dbReference type="GO" id="GO:0016428">
    <property type="term" value="F:tRNA (cytidine-5-)-methyltransferase activity"/>
    <property type="evidence" value="ECO:0007669"/>
    <property type="project" value="InterPro"/>
</dbReference>
<dbReference type="GO" id="GO:0000049">
    <property type="term" value="F:tRNA binding"/>
    <property type="evidence" value="ECO:0007669"/>
    <property type="project" value="UniProtKB-KW"/>
</dbReference>
<dbReference type="InterPro" id="IPR029063">
    <property type="entry name" value="SAM-dependent_MTases_sf"/>
</dbReference>
<evidence type="ECO:0000256" key="6">
    <source>
        <dbReference type="ARBA" id="ARBA00022691"/>
    </source>
</evidence>
<feature type="compositionally biased region" description="Basic and acidic residues" evidence="11">
    <location>
        <begin position="30"/>
        <end position="39"/>
    </location>
</feature>
<feature type="domain" description="SAM-dependent MTase RsmB/NOP-type" evidence="12">
    <location>
        <begin position="72"/>
        <end position="432"/>
    </location>
</feature>
<evidence type="ECO:0000259" key="12">
    <source>
        <dbReference type="PROSITE" id="PS51686"/>
    </source>
</evidence>
<evidence type="ECO:0000256" key="3">
    <source>
        <dbReference type="ARBA" id="ARBA00022555"/>
    </source>
</evidence>